<organism evidence="2 3">
    <name type="scientific">Piscirickettsia litoralis</name>
    <dbReference type="NCBI Taxonomy" id="1891921"/>
    <lineage>
        <taxon>Bacteria</taxon>
        <taxon>Pseudomonadati</taxon>
        <taxon>Pseudomonadota</taxon>
        <taxon>Gammaproteobacteria</taxon>
        <taxon>Thiotrichales</taxon>
        <taxon>Piscirickettsiaceae</taxon>
        <taxon>Piscirickettsia</taxon>
    </lineage>
</organism>
<name>A0ABX2ZZB4_9GAMM</name>
<keyword evidence="1" id="KW-0238">DNA-binding</keyword>
<reference evidence="2 3" key="1">
    <citation type="submission" date="2016-08" db="EMBL/GenBank/DDBJ databases">
        <title>Draft genome sequence of Candidatus Piscirickettsia litoralis, from seawater.</title>
        <authorList>
            <person name="Wan X."/>
            <person name="Lee A.J."/>
            <person name="Hou S."/>
            <person name="Donachie S.P."/>
        </authorList>
    </citation>
    <scope>NUCLEOTIDE SEQUENCE [LARGE SCALE GENOMIC DNA]</scope>
    <source>
        <strain evidence="2 3">Y2</strain>
    </source>
</reference>
<evidence type="ECO:0000313" key="3">
    <source>
        <dbReference type="Proteomes" id="UP000094329"/>
    </source>
</evidence>
<dbReference type="InterPro" id="IPR010998">
    <property type="entry name" value="Integrase_recombinase_N"/>
</dbReference>
<accession>A0ABX2ZZB4</accession>
<dbReference type="SUPFAM" id="SSF47823">
    <property type="entry name" value="lambda integrase-like, N-terminal domain"/>
    <property type="match status" value="1"/>
</dbReference>
<dbReference type="Proteomes" id="UP000094329">
    <property type="component" value="Unassembled WGS sequence"/>
</dbReference>
<proteinExistence type="predicted"/>
<protein>
    <recommendedName>
        <fullName evidence="4">Integrase</fullName>
    </recommendedName>
</protein>
<gene>
    <name evidence="2" type="ORF">BGC07_16455</name>
</gene>
<dbReference type="Gene3D" id="1.10.150.130">
    <property type="match status" value="1"/>
</dbReference>
<comment type="caution">
    <text evidence="2">The sequence shown here is derived from an EMBL/GenBank/DDBJ whole genome shotgun (WGS) entry which is preliminary data.</text>
</comment>
<dbReference type="RefSeq" id="WP_069314155.1">
    <property type="nucleotide sequence ID" value="NZ_MDTU01000003.1"/>
</dbReference>
<sequence>MQELVVNNASTELLDSLKELQSFVENNSAAPNTEIAYAKPWKDFETYCYKLGLTPLPADEGAVALFLHHLYKAKKAQAYYDSKITGRNQC</sequence>
<evidence type="ECO:0000313" key="2">
    <source>
        <dbReference type="EMBL" id="ODN41362.1"/>
    </source>
</evidence>
<evidence type="ECO:0008006" key="4">
    <source>
        <dbReference type="Google" id="ProtNLM"/>
    </source>
</evidence>
<dbReference type="EMBL" id="MDTU01000003">
    <property type="protein sequence ID" value="ODN41362.1"/>
    <property type="molecule type" value="Genomic_DNA"/>
</dbReference>
<evidence type="ECO:0000256" key="1">
    <source>
        <dbReference type="ARBA" id="ARBA00023125"/>
    </source>
</evidence>
<keyword evidence="3" id="KW-1185">Reference proteome</keyword>